<dbReference type="PROSITE" id="PS51379">
    <property type="entry name" value="4FE4S_FER_2"/>
    <property type="match status" value="2"/>
</dbReference>
<evidence type="ECO:0000256" key="4">
    <source>
        <dbReference type="ARBA" id="ARBA00023004"/>
    </source>
</evidence>
<evidence type="ECO:0000256" key="10">
    <source>
        <dbReference type="ARBA" id="ARBA00049578"/>
    </source>
</evidence>
<comment type="subunit">
    <text evidence="11">Heterotetramer of 2 PreA and 2 PreT subunits.</text>
</comment>
<dbReference type="CDD" id="cd02940">
    <property type="entry name" value="DHPD_FMN"/>
    <property type="match status" value="1"/>
</dbReference>
<keyword evidence="15" id="KW-1185">Reference proteome</keyword>
<dbReference type="PANTHER" id="PTHR43073:SF2">
    <property type="entry name" value="DIHYDROPYRIMIDINE DEHYDROGENASE [NADP(+)]"/>
    <property type="match status" value="1"/>
</dbReference>
<dbReference type="RefSeq" id="WP_146881835.1">
    <property type="nucleotide sequence ID" value="NZ_BJXB01000001.1"/>
</dbReference>
<evidence type="ECO:0000256" key="1">
    <source>
        <dbReference type="ARBA" id="ARBA00010804"/>
    </source>
</evidence>
<feature type="domain" description="4Fe-4S ferredoxin-type" evidence="13">
    <location>
        <begin position="391"/>
        <end position="421"/>
    </location>
</feature>
<reference evidence="14 15" key="1">
    <citation type="submission" date="2019-07" db="EMBL/GenBank/DDBJ databases">
        <title>Whole genome shotgun sequence of Deinococcus cellulosilyticus NBRC 106333.</title>
        <authorList>
            <person name="Hosoyama A."/>
            <person name="Uohara A."/>
            <person name="Ohji S."/>
            <person name="Ichikawa N."/>
        </authorList>
    </citation>
    <scope>NUCLEOTIDE SEQUENCE [LARGE SCALE GENOMIC DNA]</scope>
    <source>
        <strain evidence="14 15">NBRC 106333</strain>
    </source>
</reference>
<keyword evidence="2" id="KW-0479">Metal-binding</keyword>
<comment type="similarity">
    <text evidence="1">Belongs to the dihydropyrimidine dehydrogenase family.</text>
</comment>
<keyword evidence="5" id="KW-0411">Iron-sulfur</keyword>
<comment type="catalytic activity">
    <reaction evidence="9">
        <text>5,6-dihydrouracil + NAD(+) = uracil + NADH + H(+)</text>
        <dbReference type="Rhea" id="RHEA:20189"/>
        <dbReference type="ChEBI" id="CHEBI:15378"/>
        <dbReference type="ChEBI" id="CHEBI:15901"/>
        <dbReference type="ChEBI" id="CHEBI:17568"/>
        <dbReference type="ChEBI" id="CHEBI:57540"/>
        <dbReference type="ChEBI" id="CHEBI:57945"/>
        <dbReference type="EC" id="1.3.1.1"/>
    </reaction>
</comment>
<evidence type="ECO:0000313" key="14">
    <source>
        <dbReference type="EMBL" id="GEM44698.1"/>
    </source>
</evidence>
<dbReference type="InterPro" id="IPR013785">
    <property type="entry name" value="Aldolase_TIM"/>
</dbReference>
<name>A0A511MWQ1_DEIC1</name>
<dbReference type="GO" id="GO:0005737">
    <property type="term" value="C:cytoplasm"/>
    <property type="evidence" value="ECO:0007669"/>
    <property type="project" value="InterPro"/>
</dbReference>
<evidence type="ECO:0000313" key="15">
    <source>
        <dbReference type="Proteomes" id="UP000321306"/>
    </source>
</evidence>
<dbReference type="Proteomes" id="UP000321306">
    <property type="component" value="Unassembled WGS sequence"/>
</dbReference>
<comment type="catalytic activity">
    <reaction evidence="8">
        <text>5,6-dihydrothymine + NAD(+) = thymine + NADH + H(+)</text>
        <dbReference type="Rhea" id="RHEA:28791"/>
        <dbReference type="ChEBI" id="CHEBI:15378"/>
        <dbReference type="ChEBI" id="CHEBI:17821"/>
        <dbReference type="ChEBI" id="CHEBI:27468"/>
        <dbReference type="ChEBI" id="CHEBI:57540"/>
        <dbReference type="ChEBI" id="CHEBI:57945"/>
        <dbReference type="EC" id="1.3.1.1"/>
    </reaction>
</comment>
<dbReference type="SUPFAM" id="SSF54862">
    <property type="entry name" value="4Fe-4S ferredoxins"/>
    <property type="match status" value="1"/>
</dbReference>
<evidence type="ECO:0000256" key="11">
    <source>
        <dbReference type="ARBA" id="ARBA00049714"/>
    </source>
</evidence>
<organism evidence="14 15">
    <name type="scientific">Deinococcus cellulosilyticus (strain DSM 18568 / NBRC 106333 / KACC 11606 / 5516J-15)</name>
    <dbReference type="NCBI Taxonomy" id="1223518"/>
    <lineage>
        <taxon>Bacteria</taxon>
        <taxon>Thermotogati</taxon>
        <taxon>Deinococcota</taxon>
        <taxon>Deinococci</taxon>
        <taxon>Deinococcales</taxon>
        <taxon>Deinococcaceae</taxon>
        <taxon>Deinococcus</taxon>
    </lineage>
</organism>
<dbReference type="GO" id="GO:0046872">
    <property type="term" value="F:metal ion binding"/>
    <property type="evidence" value="ECO:0007669"/>
    <property type="project" value="UniProtKB-KW"/>
</dbReference>
<dbReference type="Gene3D" id="3.20.20.70">
    <property type="entry name" value="Aldolase class I"/>
    <property type="match status" value="1"/>
</dbReference>
<dbReference type="GO" id="GO:0004159">
    <property type="term" value="F:dihydropyrimidine dehydrogenase (NAD+) activity"/>
    <property type="evidence" value="ECO:0007669"/>
    <property type="project" value="UniProtKB-EC"/>
</dbReference>
<dbReference type="PANTHER" id="PTHR43073">
    <property type="entry name" value="DIHYDROPYRIMIDINE DEHYDROGENASE [NADP(+)]"/>
    <property type="match status" value="1"/>
</dbReference>
<accession>A0A511MWQ1</accession>
<proteinExistence type="inferred from homology"/>
<dbReference type="Pfam" id="PF01180">
    <property type="entry name" value="DHO_dh"/>
    <property type="match status" value="1"/>
</dbReference>
<dbReference type="NCBIfam" id="NF006183">
    <property type="entry name" value="PRK08318.1"/>
    <property type="match status" value="1"/>
</dbReference>
<dbReference type="Pfam" id="PF14697">
    <property type="entry name" value="Fer4_21"/>
    <property type="match status" value="1"/>
</dbReference>
<comment type="caution">
    <text evidence="14">The sequence shown here is derived from an EMBL/GenBank/DDBJ whole genome shotgun (WGS) entry which is preliminary data.</text>
</comment>
<comment type="function">
    <text evidence="10">Involved in pyrimidine base degradation. Catalyzes physiologically the reduction of uracil to 5,6-dihydrouracil (DHU) by using NADH as a specific cosubstrate. It also catalyzes the reverse reaction and the reduction of thymine to 5,6-dihydrothymine (DHT).</text>
</comment>
<evidence type="ECO:0000256" key="2">
    <source>
        <dbReference type="ARBA" id="ARBA00022723"/>
    </source>
</evidence>
<keyword evidence="4" id="KW-0408">Iron</keyword>
<dbReference type="InterPro" id="IPR017896">
    <property type="entry name" value="4Fe4S_Fe-S-bd"/>
</dbReference>
<protein>
    <recommendedName>
        <fullName evidence="12">dihydrouracil dehydrogenase (NAD(+))</fullName>
        <ecNumber evidence="12">1.3.1.1</ecNumber>
    </recommendedName>
    <alternativeName>
        <fullName evidence="7">Dihydrothymine dehydrogenase</fullName>
    </alternativeName>
    <alternativeName>
        <fullName evidence="6">Dihydrouracil dehydrogenase</fullName>
    </alternativeName>
</protein>
<dbReference type="SUPFAM" id="SSF51395">
    <property type="entry name" value="FMN-linked oxidoreductases"/>
    <property type="match status" value="1"/>
</dbReference>
<evidence type="ECO:0000256" key="7">
    <source>
        <dbReference type="ARBA" id="ARBA00032722"/>
    </source>
</evidence>
<dbReference type="GO" id="GO:0051536">
    <property type="term" value="F:iron-sulfur cluster binding"/>
    <property type="evidence" value="ECO:0007669"/>
    <property type="project" value="UniProtKB-KW"/>
</dbReference>
<keyword evidence="3" id="KW-0560">Oxidoreductase</keyword>
<dbReference type="AlphaFoldDB" id="A0A511MWQ1"/>
<evidence type="ECO:0000256" key="8">
    <source>
        <dbReference type="ARBA" id="ARBA00047685"/>
    </source>
</evidence>
<evidence type="ECO:0000256" key="12">
    <source>
        <dbReference type="ARBA" id="ARBA00049728"/>
    </source>
</evidence>
<evidence type="ECO:0000259" key="13">
    <source>
        <dbReference type="PROSITE" id="PS51379"/>
    </source>
</evidence>
<dbReference type="Gene3D" id="3.30.70.20">
    <property type="match status" value="1"/>
</dbReference>
<dbReference type="FunFam" id="3.20.20.70:FF:000027">
    <property type="entry name" value="Dihydropyrimidine dehydrogenase [NADP(+)]"/>
    <property type="match status" value="1"/>
</dbReference>
<dbReference type="EC" id="1.3.1.1" evidence="12"/>
<dbReference type="InterPro" id="IPR017900">
    <property type="entry name" value="4Fe4S_Fe_S_CS"/>
</dbReference>
<evidence type="ECO:0000256" key="9">
    <source>
        <dbReference type="ARBA" id="ARBA00048792"/>
    </source>
</evidence>
<dbReference type="OrthoDB" id="9794954at2"/>
<evidence type="ECO:0000256" key="3">
    <source>
        <dbReference type="ARBA" id="ARBA00023002"/>
    </source>
</evidence>
<evidence type="ECO:0000256" key="6">
    <source>
        <dbReference type="ARBA" id="ARBA00030119"/>
    </source>
</evidence>
<dbReference type="EMBL" id="BJXB01000001">
    <property type="protein sequence ID" value="GEM44698.1"/>
    <property type="molecule type" value="Genomic_DNA"/>
</dbReference>
<sequence>MADLSINFAGIRSPNPFWLASAPPSNSGYQVNKAFEAGWGGAVWKTIGAPVLNISNRYGGLSIGGQRLMAINNVELISDRPLEVNLREIAEVKRLWPDRAVIVSAMVEADPKAWQDIIMRIEDTGADGIELNYGCPQGMSERGMGAAVGQVPEMCQMNTAWVTSMTRLPVIVKLTPNITHIIEPAHAALAGGAHALSLINTINSIMKVDLDTLRITPSIGGRGTHGGYAGPAVKPIALNLLTELMTDPNVLRSGVPISGIGGISNWRDAAEFLLLGATSLQVCTAVMHYGFRIVEDMIEGLSNWMDEKGFATIYDVAGQSLPQVSKFNDLDLSYQAVARINPDKCIQCNLCYVACNDTAHQCIDLIAPDGAVVAPGYDPRVNGKQVAVTRPTPSVREEDCVGCALCYNVCPVDNCIEMVSVPSGRESITWGALTTEKPEVGTDWGVMEEYRKDVGIDIH</sequence>
<dbReference type="PROSITE" id="PS00198">
    <property type="entry name" value="4FE4S_FER_1"/>
    <property type="match status" value="1"/>
</dbReference>
<dbReference type="InterPro" id="IPR005720">
    <property type="entry name" value="Dihydroorotate_DH_cat"/>
</dbReference>
<evidence type="ECO:0000256" key="5">
    <source>
        <dbReference type="ARBA" id="ARBA00023014"/>
    </source>
</evidence>
<gene>
    <name evidence="14" type="ORF">DC3_03330</name>
</gene>
<feature type="domain" description="4Fe-4S ferredoxin-type" evidence="13">
    <location>
        <begin position="336"/>
        <end position="365"/>
    </location>
</feature>